<reference evidence="3" key="2">
    <citation type="submission" date="2025-09" db="UniProtKB">
        <authorList>
            <consortium name="Ensembl"/>
        </authorList>
    </citation>
    <scope>IDENTIFICATION</scope>
</reference>
<feature type="region of interest" description="Disordered" evidence="1">
    <location>
        <begin position="560"/>
        <end position="583"/>
    </location>
</feature>
<dbReference type="GO" id="GO:0000977">
    <property type="term" value="F:RNA polymerase II transcription regulatory region sequence-specific DNA binding"/>
    <property type="evidence" value="ECO:0007669"/>
    <property type="project" value="TreeGrafter"/>
</dbReference>
<feature type="compositionally biased region" description="Polar residues" evidence="1">
    <location>
        <begin position="573"/>
        <end position="583"/>
    </location>
</feature>
<dbReference type="InterPro" id="IPR019391">
    <property type="entry name" value="Storkhead-box_WHD"/>
</dbReference>
<name>A0A8C3SUS0_CHESE</name>
<feature type="region of interest" description="Disordered" evidence="1">
    <location>
        <begin position="323"/>
        <end position="357"/>
    </location>
</feature>
<proteinExistence type="predicted"/>
<dbReference type="Ensembl" id="ENSCSRT00000020868.1">
    <property type="protein sequence ID" value="ENSCSRP00000019969.1"/>
    <property type="gene ID" value="ENSCSRG00000015198.1"/>
</dbReference>
<feature type="compositionally biased region" description="Polar residues" evidence="1">
    <location>
        <begin position="975"/>
        <end position="1000"/>
    </location>
</feature>
<dbReference type="Proteomes" id="UP000694403">
    <property type="component" value="Unplaced"/>
</dbReference>
<reference evidence="3" key="1">
    <citation type="submission" date="2025-08" db="UniProtKB">
        <authorList>
            <consortium name="Ensembl"/>
        </authorList>
    </citation>
    <scope>IDENTIFICATION</scope>
</reference>
<evidence type="ECO:0000313" key="4">
    <source>
        <dbReference type="Proteomes" id="UP000694403"/>
    </source>
</evidence>
<evidence type="ECO:0000313" key="3">
    <source>
        <dbReference type="Ensembl" id="ENSCSRP00000019969.1"/>
    </source>
</evidence>
<dbReference type="GO" id="GO:0005737">
    <property type="term" value="C:cytoplasm"/>
    <property type="evidence" value="ECO:0007669"/>
    <property type="project" value="TreeGrafter"/>
</dbReference>
<dbReference type="InterPro" id="IPR040126">
    <property type="entry name" value="STOX1/2"/>
</dbReference>
<organism evidence="3 4">
    <name type="scientific">Chelydra serpentina</name>
    <name type="common">Snapping turtle</name>
    <name type="synonym">Testudo serpentina</name>
    <dbReference type="NCBI Taxonomy" id="8475"/>
    <lineage>
        <taxon>Eukaryota</taxon>
        <taxon>Metazoa</taxon>
        <taxon>Chordata</taxon>
        <taxon>Craniata</taxon>
        <taxon>Vertebrata</taxon>
        <taxon>Euteleostomi</taxon>
        <taxon>Archelosauria</taxon>
        <taxon>Testudinata</taxon>
        <taxon>Testudines</taxon>
        <taxon>Cryptodira</taxon>
        <taxon>Durocryptodira</taxon>
        <taxon>Americhelydia</taxon>
        <taxon>Chelydroidea</taxon>
        <taxon>Chelydridae</taxon>
        <taxon>Chelydra</taxon>
    </lineage>
</organism>
<dbReference type="GO" id="GO:0005634">
    <property type="term" value="C:nucleus"/>
    <property type="evidence" value="ECO:0007669"/>
    <property type="project" value="TreeGrafter"/>
</dbReference>
<feature type="region of interest" description="Disordered" evidence="1">
    <location>
        <begin position="975"/>
        <end position="1013"/>
    </location>
</feature>
<evidence type="ECO:0000259" key="2">
    <source>
        <dbReference type="Pfam" id="PF10264"/>
    </source>
</evidence>
<feature type="compositionally biased region" description="Polar residues" evidence="1">
    <location>
        <begin position="339"/>
        <end position="357"/>
    </location>
</feature>
<dbReference type="Pfam" id="PF10264">
    <property type="entry name" value="WHD_Storkhead"/>
    <property type="match status" value="1"/>
</dbReference>
<feature type="region of interest" description="Disordered" evidence="1">
    <location>
        <begin position="105"/>
        <end position="132"/>
    </location>
</feature>
<evidence type="ECO:0000256" key="1">
    <source>
        <dbReference type="SAM" id="MobiDB-lite"/>
    </source>
</evidence>
<accession>A0A8C3SUS0</accession>
<feature type="domain" description="Winged helix Storkhead-box1" evidence="2">
    <location>
        <begin position="171"/>
        <end position="249"/>
    </location>
</feature>
<dbReference type="PANTHER" id="PTHR22437:SF1">
    <property type="entry name" value="STORKHEAD-BOX PROTEIN 1"/>
    <property type="match status" value="1"/>
</dbReference>
<dbReference type="GO" id="GO:0006357">
    <property type="term" value="P:regulation of transcription by RNA polymerase II"/>
    <property type="evidence" value="ECO:0007669"/>
    <property type="project" value="InterPro"/>
</dbReference>
<protein>
    <submittedName>
        <fullName evidence="3">Storkhead box 1</fullName>
    </submittedName>
</protein>
<feature type="region of interest" description="Disordered" evidence="1">
    <location>
        <begin position="478"/>
        <end position="510"/>
    </location>
</feature>
<sequence>MSRPRRAVQLAPGSLALVLRRRREAAGEPSGAALFRAFRRANARCHWNAGLVRAVSRVSLQGWLRGGVLLLQGPAAPLQLLRDAWLRRALRPPQGFLIRAVGESAGSAGHPERGGVSPAPPSAQEGPGRFHGEPGWRLRPALPVQPGKDGAWRQAQLSFFYILGDVSPIHMNPIFQSQFVPLAEILCCAISDMNAAHVIVTQETLMDQLVRYYPGIATPSQEILYSVLGTLIRERKIYHTGEGYFIVTPHTYFITDNVMKDNKKFLLEDNCPLLPSNSYLVSMESSADLTKENVPMVSHCRSCHCFPVQATFSERRHQQLINHEPNGRGQKGSGELKPSVQNQPLSTSVETHSCDTTKSLTSMKEKEKCKKFGLSLFWHSTSKKEKPKKKYSSFSAQFPPEEWPVRDEDNLDNIPRDIEHEIIKRINPVLTVDNLVKHTVLMKKFEEQKKYISKGTSTEMLTIKQKHISKGSVVKKQSKTAKHHRKVQSNKEKQIRKTQRKSQISEVMSENDKQEKCAECLSSHVTNEVIAHEQLYEDATVVKSHFIYKKQIKNPFQGLPCREKLSKKGPKGQKNSQFKSRIQKQEWSFQRSRSLDSSRTFDHEAIQSNAEKCSDKAKQNKSSHVNNSSLQPIKGHFSECSNYPQCSTLRIDDKCHYSRESSLSDSVYRGANKKVIGDVPKTHFSCVEDMFEFKEEIKYPLSSKDTHQCDKPAIICELLDQTSNRFLNFSLSNDPADANQFKQSEDGATQRLSTDKKNELMFNNTTTKWPESVNPEKKGCIDDQTLYQKLDDYDDVCSSLYLEEDDYPESYQQQLSHTISETGECNKGIQQIGTELSLRNCGLNIHPAECNTNVNRLDFCGHEGNECHSLTGSMDSSQECQKMDLAGENCFHDRLSQFYTHHDEEVDLAEHVQASDIGVNVFDFCKTNEGESDAETLPNTPNEMREKSACWTLELQTMEMRRKIGKKQQLFNSTHTTISGPNVQKEPNNLEGTENQSITGDSGIDSPRTQSLASNNSAILDGLKRRRSFLQNFEGINNSVRSERILTQNTLLQLTPVMNI</sequence>
<feature type="compositionally biased region" description="Basic residues" evidence="1">
    <location>
        <begin position="478"/>
        <end position="488"/>
    </location>
</feature>
<dbReference type="PANTHER" id="PTHR22437">
    <property type="entry name" value="WINGED HELIX DOMAIN-CONTAINING PROTEIN"/>
    <property type="match status" value="1"/>
</dbReference>
<keyword evidence="4" id="KW-1185">Reference proteome</keyword>
<dbReference type="AlphaFoldDB" id="A0A8C3SUS0"/>